<keyword evidence="2" id="KW-0489">Methyltransferase</keyword>
<organism evidence="4">
    <name type="scientific">Brassica oleracea</name>
    <name type="common">Wild cabbage</name>
    <dbReference type="NCBI Taxonomy" id="3712"/>
    <lineage>
        <taxon>Eukaryota</taxon>
        <taxon>Viridiplantae</taxon>
        <taxon>Streptophyta</taxon>
        <taxon>Embryophyta</taxon>
        <taxon>Tracheophyta</taxon>
        <taxon>Spermatophyta</taxon>
        <taxon>Magnoliopsida</taxon>
        <taxon>eudicotyledons</taxon>
        <taxon>Gunneridae</taxon>
        <taxon>Pentapetalae</taxon>
        <taxon>rosids</taxon>
        <taxon>malvids</taxon>
        <taxon>Brassicales</taxon>
        <taxon>Brassicaceae</taxon>
        <taxon>Brassiceae</taxon>
        <taxon>Brassica</taxon>
    </lineage>
</organism>
<dbReference type="GO" id="GO:0008175">
    <property type="term" value="F:tRNA methyltransferase activity"/>
    <property type="evidence" value="ECO:0007669"/>
    <property type="project" value="TreeGrafter"/>
</dbReference>
<dbReference type="GO" id="GO:0002939">
    <property type="term" value="P:tRNA N1-guanine methylation"/>
    <property type="evidence" value="ECO:0007669"/>
    <property type="project" value="TreeGrafter"/>
</dbReference>
<name>A0A3P6BV30_BRAOL</name>
<keyword evidence="2" id="KW-0808">Transferase</keyword>
<dbReference type="SUPFAM" id="SSF53335">
    <property type="entry name" value="S-adenosyl-L-methionine-dependent methyltransferases"/>
    <property type="match status" value="1"/>
</dbReference>
<keyword evidence="3" id="KW-0472">Membrane</keyword>
<evidence type="ECO:0000256" key="1">
    <source>
        <dbReference type="ARBA" id="ARBA00022490"/>
    </source>
</evidence>
<evidence type="ECO:0000256" key="2">
    <source>
        <dbReference type="ARBA" id="ARBA00022603"/>
    </source>
</evidence>
<dbReference type="PANTHER" id="PTHR23245">
    <property type="entry name" value="TRNA METHYLTRANSFERASE"/>
    <property type="match status" value="1"/>
</dbReference>
<protein>
    <recommendedName>
        <fullName evidence="5">tRNA(Phe) (4-demethylwyosine(37)-C(7)) aminocarboxypropyltransferase</fullName>
    </recommendedName>
</protein>
<accession>A0A3P6BV30</accession>
<dbReference type="GO" id="GO:0005737">
    <property type="term" value="C:cytoplasm"/>
    <property type="evidence" value="ECO:0007669"/>
    <property type="project" value="TreeGrafter"/>
</dbReference>
<evidence type="ECO:0000256" key="3">
    <source>
        <dbReference type="SAM" id="Phobius"/>
    </source>
</evidence>
<reference evidence="4" key="1">
    <citation type="submission" date="2018-11" db="EMBL/GenBank/DDBJ databases">
        <authorList>
            <consortium name="Genoscope - CEA"/>
            <person name="William W."/>
        </authorList>
    </citation>
    <scope>NUCLEOTIDE SEQUENCE</scope>
</reference>
<keyword evidence="1" id="KW-0963">Cytoplasm</keyword>
<dbReference type="AlphaFoldDB" id="A0A3P6BV30"/>
<gene>
    <name evidence="4" type="ORF">BOLC4T25154H</name>
</gene>
<keyword evidence="3" id="KW-1133">Transmembrane helix</keyword>
<dbReference type="Gene3D" id="3.40.50.150">
    <property type="entry name" value="Vaccinia Virus protein VP39"/>
    <property type="match status" value="1"/>
</dbReference>
<keyword evidence="3" id="KW-0812">Transmembrane</keyword>
<evidence type="ECO:0008006" key="5">
    <source>
        <dbReference type="Google" id="ProtNLM"/>
    </source>
</evidence>
<feature type="transmembrane region" description="Helical" evidence="3">
    <location>
        <begin position="15"/>
        <end position="34"/>
    </location>
</feature>
<sequence length="268" mass="30946">MLSNTWNTEMKGYDLKLVFMLMVILVPVGFRCLLRLRRGESPVKNSDRWKHGSGVLGFDACLLLPFTVYTTDLSDIPDEKLKQLKKQSEVEVVPHSDVWNSCFFCKAAVYVLKNLLQDNEVGKDCKTIEGNAKKRLKQTLLPVAKPWEHIDHVIMNLPANSALQFLDFFSNVIQGKYWKGPLPLIHCYCFIRASETTETNYSSKNQPLTLIFHIEDEVFHKVRDVAPNKVISLYHCAMFCLSFRLPEACLMRLKMTFYGREKNQNHPL</sequence>
<dbReference type="EMBL" id="LR031873">
    <property type="protein sequence ID" value="VDD09703.1"/>
    <property type="molecule type" value="Genomic_DNA"/>
</dbReference>
<evidence type="ECO:0000313" key="4">
    <source>
        <dbReference type="EMBL" id="VDD09703.1"/>
    </source>
</evidence>
<dbReference type="InterPro" id="IPR029063">
    <property type="entry name" value="SAM-dependent_MTases_sf"/>
</dbReference>
<proteinExistence type="predicted"/>
<dbReference type="PANTHER" id="PTHR23245:SF36">
    <property type="entry name" value="TRNA (GUANINE(37)-N1)-METHYLTRANSFERASE"/>
    <property type="match status" value="1"/>
</dbReference>